<sequence>MDWRKPRRVTGLGAIQSLFQLQVLQARIFKQSESSSIYGKSDPVIEQRHISWSSEVRSINYRKTLHRSDSKMLALGTKLD</sequence>
<dbReference type="EMBL" id="JAYMYQ010000003">
    <property type="protein sequence ID" value="KAK7345334.1"/>
    <property type="molecule type" value="Genomic_DNA"/>
</dbReference>
<dbReference type="Proteomes" id="UP001367508">
    <property type="component" value="Unassembled WGS sequence"/>
</dbReference>
<gene>
    <name evidence="1" type="ORF">VNO77_15936</name>
</gene>
<reference evidence="1 2" key="1">
    <citation type="submission" date="2024-01" db="EMBL/GenBank/DDBJ databases">
        <title>The genomes of 5 underutilized Papilionoideae crops provide insights into root nodulation and disease resistanc.</title>
        <authorList>
            <person name="Jiang F."/>
        </authorList>
    </citation>
    <scope>NUCLEOTIDE SEQUENCE [LARGE SCALE GENOMIC DNA]</scope>
    <source>
        <strain evidence="1">LVBAO_FW01</strain>
        <tissue evidence="1">Leaves</tissue>
    </source>
</reference>
<evidence type="ECO:0000313" key="2">
    <source>
        <dbReference type="Proteomes" id="UP001367508"/>
    </source>
</evidence>
<protein>
    <submittedName>
        <fullName evidence="1">Uncharacterized protein</fullName>
    </submittedName>
</protein>
<proteinExistence type="predicted"/>
<name>A0AAN9QRJ0_CANGL</name>
<keyword evidence="2" id="KW-1185">Reference proteome</keyword>
<accession>A0AAN9QRJ0</accession>
<evidence type="ECO:0000313" key="1">
    <source>
        <dbReference type="EMBL" id="KAK7345334.1"/>
    </source>
</evidence>
<comment type="caution">
    <text evidence="1">The sequence shown here is derived from an EMBL/GenBank/DDBJ whole genome shotgun (WGS) entry which is preliminary data.</text>
</comment>
<organism evidence="1 2">
    <name type="scientific">Canavalia gladiata</name>
    <name type="common">Sword bean</name>
    <name type="synonym">Dolichos gladiatus</name>
    <dbReference type="NCBI Taxonomy" id="3824"/>
    <lineage>
        <taxon>Eukaryota</taxon>
        <taxon>Viridiplantae</taxon>
        <taxon>Streptophyta</taxon>
        <taxon>Embryophyta</taxon>
        <taxon>Tracheophyta</taxon>
        <taxon>Spermatophyta</taxon>
        <taxon>Magnoliopsida</taxon>
        <taxon>eudicotyledons</taxon>
        <taxon>Gunneridae</taxon>
        <taxon>Pentapetalae</taxon>
        <taxon>rosids</taxon>
        <taxon>fabids</taxon>
        <taxon>Fabales</taxon>
        <taxon>Fabaceae</taxon>
        <taxon>Papilionoideae</taxon>
        <taxon>50 kb inversion clade</taxon>
        <taxon>NPAAA clade</taxon>
        <taxon>indigoferoid/millettioid clade</taxon>
        <taxon>Phaseoleae</taxon>
        <taxon>Canavalia</taxon>
    </lineage>
</organism>
<dbReference type="AlphaFoldDB" id="A0AAN9QRJ0"/>